<feature type="region of interest" description="Disordered" evidence="1">
    <location>
        <begin position="50"/>
        <end position="76"/>
    </location>
</feature>
<dbReference type="AlphaFoldDB" id="A0A1D9QM77"/>
<dbReference type="EMBL" id="CP017829">
    <property type="protein sequence ID" value="APA16021.1"/>
    <property type="molecule type" value="Genomic_DNA"/>
</dbReference>
<feature type="compositionally biased region" description="Basic and acidic residues" evidence="1">
    <location>
        <begin position="101"/>
        <end position="119"/>
    </location>
</feature>
<gene>
    <name evidence="2" type="ORF">sscle_16g107910</name>
</gene>
<dbReference type="VEuPathDB" id="FungiDB:sscle_16g107910"/>
<accession>A0A1D9QM77</accession>
<organism evidence="2 3">
    <name type="scientific">Sclerotinia sclerotiorum (strain ATCC 18683 / 1980 / Ss-1)</name>
    <name type="common">White mold</name>
    <name type="synonym">Whetzelinia sclerotiorum</name>
    <dbReference type="NCBI Taxonomy" id="665079"/>
    <lineage>
        <taxon>Eukaryota</taxon>
        <taxon>Fungi</taxon>
        <taxon>Dikarya</taxon>
        <taxon>Ascomycota</taxon>
        <taxon>Pezizomycotina</taxon>
        <taxon>Leotiomycetes</taxon>
        <taxon>Helotiales</taxon>
        <taxon>Sclerotiniaceae</taxon>
        <taxon>Sclerotinia</taxon>
    </lineage>
</organism>
<evidence type="ECO:0000313" key="2">
    <source>
        <dbReference type="EMBL" id="APA16021.1"/>
    </source>
</evidence>
<dbReference type="OrthoDB" id="3557621at2759"/>
<dbReference type="Proteomes" id="UP000177798">
    <property type="component" value="Chromosome 16"/>
</dbReference>
<sequence>MTRPSSPEKKRYQCFVHKQCIPQLQGVNSTNSLWKPKSLRIQKSVPISIIPTDGRKPMHEAPNHANDTYHTKFQPVSRKPSGLGWSVYQEDVPSYNTPIKNVKDIPDPRKKNQKHDKDGGCGCSIL</sequence>
<feature type="region of interest" description="Disordered" evidence="1">
    <location>
        <begin position="96"/>
        <end position="126"/>
    </location>
</feature>
<feature type="compositionally biased region" description="Basic and acidic residues" evidence="1">
    <location>
        <begin position="53"/>
        <end position="70"/>
    </location>
</feature>
<name>A0A1D9QM77_SCLS1</name>
<evidence type="ECO:0000256" key="1">
    <source>
        <dbReference type="SAM" id="MobiDB-lite"/>
    </source>
</evidence>
<dbReference type="RefSeq" id="XP_001588585.1">
    <property type="nucleotide sequence ID" value="XM_001588535.1"/>
</dbReference>
<protein>
    <submittedName>
        <fullName evidence="2">Uncharacterized protein</fullName>
    </submittedName>
</protein>
<dbReference type="KEGG" id="ssl:SS1G_10132"/>
<proteinExistence type="predicted"/>
<reference evidence="3" key="1">
    <citation type="journal article" date="2017" name="Genome Biol. Evol.">
        <title>The complete genome sequence of the phytopathogenic fungus Sclerotinia sclerotiorum reveals insights into the genome architecture of broad host range pathogens.</title>
        <authorList>
            <person name="Derbyshire M."/>
            <person name="Denton-Giles M."/>
            <person name="Hegedus D."/>
            <person name="Seifbarghy S."/>
            <person name="Rollins J."/>
            <person name="van Kan J."/>
            <person name="Seidl M.F."/>
            <person name="Faino L."/>
            <person name="Mbengue M."/>
            <person name="Navaud O."/>
            <person name="Raffaele S."/>
            <person name="Hammond-Kosack K."/>
            <person name="Heard S."/>
            <person name="Oliver R."/>
        </authorList>
    </citation>
    <scope>NUCLEOTIDE SEQUENCE [LARGE SCALE GENOMIC DNA]</scope>
    <source>
        <strain evidence="3">ATCC 18683 / 1980 / Ss-1</strain>
    </source>
</reference>
<evidence type="ECO:0000313" key="3">
    <source>
        <dbReference type="Proteomes" id="UP000177798"/>
    </source>
</evidence>